<name>A0A068NPI9_FIMGI</name>
<accession>A0A068NPI9</accession>
<dbReference type="KEGG" id="fgi:OP10G_1924"/>
<organism evidence="1 2">
    <name type="scientific">Fimbriimonas ginsengisoli Gsoil 348</name>
    <dbReference type="NCBI Taxonomy" id="661478"/>
    <lineage>
        <taxon>Bacteria</taxon>
        <taxon>Bacillati</taxon>
        <taxon>Armatimonadota</taxon>
        <taxon>Fimbriimonadia</taxon>
        <taxon>Fimbriimonadales</taxon>
        <taxon>Fimbriimonadaceae</taxon>
        <taxon>Fimbriimonas</taxon>
    </lineage>
</organism>
<proteinExistence type="predicted"/>
<sequence length="336" mass="37229">MRREWSAWIKSRQWNEFEKLAKTDPSQPLADTVAELERGFPDKPDRRALRKVLFLLGQAGYKPQPIEEGETPAAPVPANLPAEMGYLASTNGMGETMVCYGRESGSVFRWLITELDNRGAVVDASEREVPVDQVEERTAAFRTLEAAGMTGAVVPADFARARIAEVVRKSKGLPSTIAYWRSTLDGVEPIPHPADSLPRDAEADPSKDLLWAFDETMTWRLEFGSMAILVDELGRMETEEGSAGADRNAERYSEAKAKAKALVVDRAVIEDHATRLLDLAYLFHLVKKPGVGELLAAADDLRARGSESFYADFLVQKTFMLYMSELTAASRGQDDE</sequence>
<dbReference type="Proteomes" id="UP000027982">
    <property type="component" value="Chromosome"/>
</dbReference>
<dbReference type="AlphaFoldDB" id="A0A068NPI9"/>
<dbReference type="EMBL" id="CP007139">
    <property type="protein sequence ID" value="AIE85292.1"/>
    <property type="molecule type" value="Genomic_DNA"/>
</dbReference>
<evidence type="ECO:0000313" key="2">
    <source>
        <dbReference type="Proteomes" id="UP000027982"/>
    </source>
</evidence>
<keyword evidence="2" id="KW-1185">Reference proteome</keyword>
<dbReference type="HOGENOM" id="CLU_825739_0_0_0"/>
<evidence type="ECO:0000313" key="1">
    <source>
        <dbReference type="EMBL" id="AIE85292.1"/>
    </source>
</evidence>
<reference evidence="1 2" key="1">
    <citation type="journal article" date="2014" name="PLoS ONE">
        <title>The first complete genome sequence of the class fimbriimonadia in the phylum armatimonadetes.</title>
        <authorList>
            <person name="Hu Z.Y."/>
            <person name="Wang Y.Z."/>
            <person name="Im W.T."/>
            <person name="Wang S.Y."/>
            <person name="Zhao G.P."/>
            <person name="Zheng H.J."/>
            <person name="Quan Z.X."/>
        </authorList>
    </citation>
    <scope>NUCLEOTIDE SEQUENCE [LARGE SCALE GENOMIC DNA]</scope>
    <source>
        <strain evidence="1">Gsoil 348</strain>
    </source>
</reference>
<dbReference type="RefSeq" id="WP_025226127.1">
    <property type="nucleotide sequence ID" value="NZ_CP007139.1"/>
</dbReference>
<gene>
    <name evidence="1" type="ORF">OP10G_1924</name>
</gene>
<dbReference type="STRING" id="661478.OP10G_1924"/>
<protein>
    <submittedName>
        <fullName evidence="1">Uncharacterized protein</fullName>
    </submittedName>
</protein>